<dbReference type="PANTHER" id="PTHR45586">
    <property type="entry name" value="TPR REPEAT-CONTAINING PROTEIN PA4667"/>
    <property type="match status" value="1"/>
</dbReference>
<dbReference type="SUPFAM" id="SSF48452">
    <property type="entry name" value="TPR-like"/>
    <property type="match status" value="1"/>
</dbReference>
<accession>A0A1G2HEB3</accession>
<organism evidence="5 6">
    <name type="scientific">Candidatus Spechtbacteria bacterium RIFCSPLOWO2_01_FULL_46_10</name>
    <dbReference type="NCBI Taxonomy" id="1802163"/>
    <lineage>
        <taxon>Bacteria</taxon>
        <taxon>Candidatus Spechtiibacteriota</taxon>
    </lineage>
</organism>
<dbReference type="InterPro" id="IPR051012">
    <property type="entry name" value="CellSynth/LPSAsmb/PSIAsmb"/>
</dbReference>
<dbReference type="InterPro" id="IPR011990">
    <property type="entry name" value="TPR-like_helical_dom_sf"/>
</dbReference>
<keyword evidence="2 3" id="KW-0802">TPR repeat</keyword>
<proteinExistence type="predicted"/>
<dbReference type="Pfam" id="PF07719">
    <property type="entry name" value="TPR_2"/>
    <property type="match status" value="1"/>
</dbReference>
<dbReference type="InterPro" id="IPR013105">
    <property type="entry name" value="TPR_2"/>
</dbReference>
<feature type="repeat" description="TPR" evidence="3">
    <location>
        <begin position="138"/>
        <end position="171"/>
    </location>
</feature>
<evidence type="ECO:0000313" key="6">
    <source>
        <dbReference type="Proteomes" id="UP000179153"/>
    </source>
</evidence>
<evidence type="ECO:0000256" key="4">
    <source>
        <dbReference type="SAM" id="Phobius"/>
    </source>
</evidence>
<dbReference type="EMBL" id="MHOI01000035">
    <property type="protein sequence ID" value="OGZ60827.1"/>
    <property type="molecule type" value="Genomic_DNA"/>
</dbReference>
<feature type="transmembrane region" description="Helical" evidence="4">
    <location>
        <begin position="16"/>
        <end position="37"/>
    </location>
</feature>
<keyword evidence="4" id="KW-0812">Transmembrane</keyword>
<gene>
    <name evidence="5" type="ORF">A2932_01980</name>
</gene>
<dbReference type="InterPro" id="IPR019734">
    <property type="entry name" value="TPR_rpt"/>
</dbReference>
<feature type="repeat" description="TPR" evidence="3">
    <location>
        <begin position="208"/>
        <end position="241"/>
    </location>
</feature>
<dbReference type="PANTHER" id="PTHR45586:SF1">
    <property type="entry name" value="LIPOPOLYSACCHARIDE ASSEMBLY PROTEIN B"/>
    <property type="match status" value="1"/>
</dbReference>
<keyword evidence="4" id="KW-0472">Membrane</keyword>
<evidence type="ECO:0000256" key="2">
    <source>
        <dbReference type="ARBA" id="ARBA00022803"/>
    </source>
</evidence>
<keyword evidence="4" id="KW-1133">Transmembrane helix</keyword>
<dbReference type="PROSITE" id="PS50005">
    <property type="entry name" value="TPR"/>
    <property type="match status" value="2"/>
</dbReference>
<comment type="caution">
    <text evidence="5">The sequence shown here is derived from an EMBL/GenBank/DDBJ whole genome shotgun (WGS) entry which is preliminary data.</text>
</comment>
<evidence type="ECO:0000256" key="1">
    <source>
        <dbReference type="ARBA" id="ARBA00022737"/>
    </source>
</evidence>
<dbReference type="Pfam" id="PF13176">
    <property type="entry name" value="TPR_7"/>
    <property type="match status" value="1"/>
</dbReference>
<evidence type="ECO:0000256" key="3">
    <source>
        <dbReference type="PROSITE-ProRule" id="PRU00339"/>
    </source>
</evidence>
<dbReference type="STRING" id="1802163.A2932_01980"/>
<evidence type="ECO:0000313" key="5">
    <source>
        <dbReference type="EMBL" id="OGZ60827.1"/>
    </source>
</evidence>
<keyword evidence="1" id="KW-0677">Repeat</keyword>
<sequence>MDKQNILEKIPIKPRVPFMAMAVTLTIGAIAAVFLLADRGQNNNFEFEIEKTAILNFTGATKEFSIDYEKLALNPNNHPQASELLERIRENEQKLQDDDPENDRNAYETIAFASRQLGDDVGAILGYRASLSLFANNIFALNNLATSYQAFGDYKQAAGAYEMMLGLSPGEARTYQSLAEVYRHPDVGKEDKVVTLMELGIRATFNNPDLINYLAIYYRDKGDIEKAIEYFEKVLQQVPDSAPVREEFNKLKQQ</sequence>
<dbReference type="Proteomes" id="UP000179153">
    <property type="component" value="Unassembled WGS sequence"/>
</dbReference>
<reference evidence="5 6" key="1">
    <citation type="journal article" date="2016" name="Nat. Commun.">
        <title>Thousands of microbial genomes shed light on interconnected biogeochemical processes in an aquifer system.</title>
        <authorList>
            <person name="Anantharaman K."/>
            <person name="Brown C.T."/>
            <person name="Hug L.A."/>
            <person name="Sharon I."/>
            <person name="Castelle C.J."/>
            <person name="Probst A.J."/>
            <person name="Thomas B.C."/>
            <person name="Singh A."/>
            <person name="Wilkins M.J."/>
            <person name="Karaoz U."/>
            <person name="Brodie E.L."/>
            <person name="Williams K.H."/>
            <person name="Hubbard S.S."/>
            <person name="Banfield J.F."/>
        </authorList>
    </citation>
    <scope>NUCLEOTIDE SEQUENCE [LARGE SCALE GENOMIC DNA]</scope>
</reference>
<name>A0A1G2HEB3_9BACT</name>
<dbReference type="Gene3D" id="1.25.40.10">
    <property type="entry name" value="Tetratricopeptide repeat domain"/>
    <property type="match status" value="1"/>
</dbReference>
<dbReference type="SMART" id="SM00028">
    <property type="entry name" value="TPR"/>
    <property type="match status" value="3"/>
</dbReference>
<dbReference type="AlphaFoldDB" id="A0A1G2HEB3"/>
<protein>
    <submittedName>
        <fullName evidence="5">Uncharacterized protein</fullName>
    </submittedName>
</protein>